<keyword evidence="1" id="KW-0732">Signal</keyword>
<feature type="chain" id="PRO_5007284332" evidence="1">
    <location>
        <begin position="22"/>
        <end position="146"/>
    </location>
</feature>
<organism evidence="2">
    <name type="scientific">Rhipicephalus appendiculatus</name>
    <name type="common">Brown ear tick</name>
    <dbReference type="NCBI Taxonomy" id="34631"/>
    <lineage>
        <taxon>Eukaryota</taxon>
        <taxon>Metazoa</taxon>
        <taxon>Ecdysozoa</taxon>
        <taxon>Arthropoda</taxon>
        <taxon>Chelicerata</taxon>
        <taxon>Arachnida</taxon>
        <taxon>Acari</taxon>
        <taxon>Parasitiformes</taxon>
        <taxon>Ixodida</taxon>
        <taxon>Ixodoidea</taxon>
        <taxon>Ixodidae</taxon>
        <taxon>Rhipicephalinae</taxon>
        <taxon>Rhipicephalus</taxon>
        <taxon>Rhipicephalus</taxon>
    </lineage>
</organism>
<protein>
    <submittedName>
        <fullName evidence="2">Uncharacterized protein</fullName>
    </submittedName>
</protein>
<dbReference type="PROSITE" id="PS51257">
    <property type="entry name" value="PROKAR_LIPOPROTEIN"/>
    <property type="match status" value="1"/>
</dbReference>
<dbReference type="AlphaFoldDB" id="A0A131Y960"/>
<evidence type="ECO:0000256" key="1">
    <source>
        <dbReference type="SAM" id="SignalP"/>
    </source>
</evidence>
<evidence type="ECO:0000313" key="2">
    <source>
        <dbReference type="EMBL" id="JAP75854.1"/>
    </source>
</evidence>
<reference evidence="2" key="1">
    <citation type="journal article" date="2016" name="Ticks Tick Borne Dis.">
        <title>De novo assembly and annotation of the salivary gland transcriptome of Rhipicephalus appendiculatus male and female ticks during blood feeding.</title>
        <authorList>
            <person name="de Castro M.H."/>
            <person name="de Klerk D."/>
            <person name="Pienaar R."/>
            <person name="Latif A.A."/>
            <person name="Rees D.J."/>
            <person name="Mans B.J."/>
        </authorList>
    </citation>
    <scope>NUCLEOTIDE SEQUENCE</scope>
    <source>
        <tissue evidence="2">Salivary glands</tissue>
    </source>
</reference>
<proteinExistence type="predicted"/>
<accession>A0A131Y960</accession>
<feature type="signal peptide" evidence="1">
    <location>
        <begin position="1"/>
        <end position="21"/>
    </location>
</feature>
<sequence length="146" mass="16748">MLAKPALLLIVVQGCIETVLCQRPGSHLKQSKQWKNFERDWNILMHHVFTKEEEELLANCCGPGQSEAVAHCVKGSKFTRKEYIELRASVVAWRHNKHQGAEMEEKEKLFNLLRRGRISMWSLIEKLKGMMHCLATVQKTATSSDS</sequence>
<dbReference type="EMBL" id="GEDV01012703">
    <property type="protein sequence ID" value="JAP75854.1"/>
    <property type="molecule type" value="Transcribed_RNA"/>
</dbReference>
<name>A0A131Y960_RHIAP</name>